<comment type="caution">
    <text evidence="3">The sequence shown here is derived from an EMBL/GenBank/DDBJ whole genome shotgun (WGS) entry which is preliminary data.</text>
</comment>
<feature type="compositionally biased region" description="Basic and acidic residues" evidence="1">
    <location>
        <begin position="1"/>
        <end position="14"/>
    </location>
</feature>
<feature type="region of interest" description="Disordered" evidence="1">
    <location>
        <begin position="1"/>
        <end position="51"/>
    </location>
</feature>
<protein>
    <recommendedName>
        <fullName evidence="2">HNH nuclease domain-containing protein</fullName>
    </recommendedName>
</protein>
<feature type="domain" description="HNH nuclease" evidence="2">
    <location>
        <begin position="155"/>
        <end position="218"/>
    </location>
</feature>
<dbReference type="AlphaFoldDB" id="A0AAE0JYY1"/>
<keyword evidence="4" id="KW-1185">Reference proteome</keyword>
<feature type="region of interest" description="Disordered" evidence="1">
    <location>
        <begin position="332"/>
        <end position="386"/>
    </location>
</feature>
<organism evidence="3 4">
    <name type="scientific">Lasiosphaeria ovina</name>
    <dbReference type="NCBI Taxonomy" id="92902"/>
    <lineage>
        <taxon>Eukaryota</taxon>
        <taxon>Fungi</taxon>
        <taxon>Dikarya</taxon>
        <taxon>Ascomycota</taxon>
        <taxon>Pezizomycotina</taxon>
        <taxon>Sordariomycetes</taxon>
        <taxon>Sordariomycetidae</taxon>
        <taxon>Sordariales</taxon>
        <taxon>Lasiosphaeriaceae</taxon>
        <taxon>Lasiosphaeria</taxon>
    </lineage>
</organism>
<feature type="compositionally biased region" description="Acidic residues" evidence="1">
    <location>
        <begin position="364"/>
        <end position="386"/>
    </location>
</feature>
<evidence type="ECO:0000259" key="2">
    <source>
        <dbReference type="Pfam" id="PF13391"/>
    </source>
</evidence>
<reference evidence="3" key="2">
    <citation type="submission" date="2023-06" db="EMBL/GenBank/DDBJ databases">
        <authorList>
            <consortium name="Lawrence Berkeley National Laboratory"/>
            <person name="Haridas S."/>
            <person name="Hensen N."/>
            <person name="Bonometti L."/>
            <person name="Westerberg I."/>
            <person name="Brannstrom I.O."/>
            <person name="Guillou S."/>
            <person name="Cros-Aarteil S."/>
            <person name="Calhoun S."/>
            <person name="Kuo A."/>
            <person name="Mondo S."/>
            <person name="Pangilinan J."/>
            <person name="Riley R."/>
            <person name="Labutti K."/>
            <person name="Andreopoulos B."/>
            <person name="Lipzen A."/>
            <person name="Chen C."/>
            <person name="Yanf M."/>
            <person name="Daum C."/>
            <person name="Ng V."/>
            <person name="Clum A."/>
            <person name="Steindorff A."/>
            <person name="Ohm R."/>
            <person name="Martin F."/>
            <person name="Silar P."/>
            <person name="Natvig D."/>
            <person name="Lalanne C."/>
            <person name="Gautier V."/>
            <person name="Ament-Velasquez S.L."/>
            <person name="Kruys A."/>
            <person name="Hutchinson M.I."/>
            <person name="Powell A.J."/>
            <person name="Barry K."/>
            <person name="Miller A.N."/>
            <person name="Grigoriev I.V."/>
            <person name="Debuchy R."/>
            <person name="Gladieux P."/>
            <person name="Thoren M.H."/>
            <person name="Johannesson H."/>
        </authorList>
    </citation>
    <scope>NUCLEOTIDE SEQUENCE</scope>
    <source>
        <strain evidence="3">CBS 958.72</strain>
    </source>
</reference>
<name>A0AAE0JYY1_9PEZI</name>
<dbReference type="EMBL" id="JAULSN010000007">
    <property type="protein sequence ID" value="KAK3366607.1"/>
    <property type="molecule type" value="Genomic_DNA"/>
</dbReference>
<dbReference type="Proteomes" id="UP001287356">
    <property type="component" value="Unassembled WGS sequence"/>
</dbReference>
<evidence type="ECO:0000313" key="4">
    <source>
        <dbReference type="Proteomes" id="UP001287356"/>
    </source>
</evidence>
<evidence type="ECO:0000313" key="3">
    <source>
        <dbReference type="EMBL" id="KAK3366607.1"/>
    </source>
</evidence>
<gene>
    <name evidence="3" type="ORF">B0T24DRAFT_651210</name>
</gene>
<proteinExistence type="predicted"/>
<sequence length="386" mass="44669">MDARGGSREPDRQLPRLPPPSLAATKAKYGQARRVQVLPPTKPGHERIEPDRKAHLELISLGIERAIKQKEELRLEREVIIQERDNRTIPPKDAKAKKARLDDPGIIRLFDPRSSGFFVYKKCDGLKETKKRPPGFRRDAIEYYARRDAYGNLWCHVKGTWCPRDNIVAVHIVPHFLDTDEIDEILFGSRAPDLRRPGNALLLDETIERWFDSYHVMIVPVDPMEVPITRWRVDVISSDIHDRMWADGPGGLGQDLDGNEFRFRNEERPVSRFMYFHLVIALIRIKDQRPFPTPGNYMRRSMLLALATHFGPADMNVVESWIKKQRFESPLPLTEEETEEAARRVHEPAEEAIAHAERDIDDKSSDEEMAEDQWEDDEEMGEGQDV</sequence>
<dbReference type="InterPro" id="IPR003615">
    <property type="entry name" value="HNH_nuc"/>
</dbReference>
<feature type="compositionally biased region" description="Basic and acidic residues" evidence="1">
    <location>
        <begin position="340"/>
        <end position="363"/>
    </location>
</feature>
<evidence type="ECO:0000256" key="1">
    <source>
        <dbReference type="SAM" id="MobiDB-lite"/>
    </source>
</evidence>
<accession>A0AAE0JYY1</accession>
<reference evidence="3" key="1">
    <citation type="journal article" date="2023" name="Mol. Phylogenet. Evol.">
        <title>Genome-scale phylogeny and comparative genomics of the fungal order Sordariales.</title>
        <authorList>
            <person name="Hensen N."/>
            <person name="Bonometti L."/>
            <person name="Westerberg I."/>
            <person name="Brannstrom I.O."/>
            <person name="Guillou S."/>
            <person name="Cros-Aarteil S."/>
            <person name="Calhoun S."/>
            <person name="Haridas S."/>
            <person name="Kuo A."/>
            <person name="Mondo S."/>
            <person name="Pangilinan J."/>
            <person name="Riley R."/>
            <person name="LaButti K."/>
            <person name="Andreopoulos B."/>
            <person name="Lipzen A."/>
            <person name="Chen C."/>
            <person name="Yan M."/>
            <person name="Daum C."/>
            <person name="Ng V."/>
            <person name="Clum A."/>
            <person name="Steindorff A."/>
            <person name="Ohm R.A."/>
            <person name="Martin F."/>
            <person name="Silar P."/>
            <person name="Natvig D.O."/>
            <person name="Lalanne C."/>
            <person name="Gautier V."/>
            <person name="Ament-Velasquez S.L."/>
            <person name="Kruys A."/>
            <person name="Hutchinson M.I."/>
            <person name="Powell A.J."/>
            <person name="Barry K."/>
            <person name="Miller A.N."/>
            <person name="Grigoriev I.V."/>
            <person name="Debuchy R."/>
            <person name="Gladieux P."/>
            <person name="Hiltunen Thoren M."/>
            <person name="Johannesson H."/>
        </authorList>
    </citation>
    <scope>NUCLEOTIDE SEQUENCE</scope>
    <source>
        <strain evidence="3">CBS 958.72</strain>
    </source>
</reference>
<dbReference type="Pfam" id="PF13391">
    <property type="entry name" value="HNH_2"/>
    <property type="match status" value="1"/>
</dbReference>